<evidence type="ECO:0000313" key="2">
    <source>
        <dbReference type="Proteomes" id="UP000046392"/>
    </source>
</evidence>
<dbReference type="AlphaFoldDB" id="A0A0N5BI58"/>
<dbReference type="InterPro" id="IPR036047">
    <property type="entry name" value="F-box-like_dom_sf"/>
</dbReference>
<evidence type="ECO:0000313" key="3">
    <source>
        <dbReference type="WBParaSite" id="SPAL_0000564200.1"/>
    </source>
</evidence>
<protein>
    <submittedName>
        <fullName evidence="3">F-box domain-containing protein</fullName>
    </submittedName>
</protein>
<dbReference type="WBParaSite" id="SPAL_0000564200.1">
    <property type="protein sequence ID" value="SPAL_0000564200.1"/>
    <property type="gene ID" value="SPAL_0000564200"/>
</dbReference>
<feature type="domain" description="F-box" evidence="1">
    <location>
        <begin position="5"/>
        <end position="63"/>
    </location>
</feature>
<name>A0A0N5BI58_STREA</name>
<evidence type="ECO:0000259" key="1">
    <source>
        <dbReference type="PROSITE" id="PS50181"/>
    </source>
</evidence>
<dbReference type="Proteomes" id="UP000046392">
    <property type="component" value="Unplaced"/>
</dbReference>
<dbReference type="InterPro" id="IPR001810">
    <property type="entry name" value="F-box_dom"/>
</dbReference>
<accession>A0A0N5BI58</accession>
<sequence>MDKLELNLLSLPDNFKLKIFKELDWKTLKNLKLVCRDFCFIIEKNIQCLDKPKSCLEIFYNQYRPFRVGYDLKGSENTWTFQTSKVVEFSNDCEYENFLKNKDFTRINHLFIENVANEGFIRLYNISCPSENFSTLDFSASLPNAIPSLEYLFIKIFITKGFRIPYNSNLLREQSLRKLGLYKENESSLVIKKIIMDILTNNPMLDYVDTSNVLDF</sequence>
<dbReference type="SUPFAM" id="SSF81383">
    <property type="entry name" value="F-box domain"/>
    <property type="match status" value="1"/>
</dbReference>
<organism evidence="2 3">
    <name type="scientific">Strongyloides papillosus</name>
    <name type="common">Intestinal threadworm</name>
    <dbReference type="NCBI Taxonomy" id="174720"/>
    <lineage>
        <taxon>Eukaryota</taxon>
        <taxon>Metazoa</taxon>
        <taxon>Ecdysozoa</taxon>
        <taxon>Nematoda</taxon>
        <taxon>Chromadorea</taxon>
        <taxon>Rhabditida</taxon>
        <taxon>Tylenchina</taxon>
        <taxon>Panagrolaimomorpha</taxon>
        <taxon>Strongyloidoidea</taxon>
        <taxon>Strongyloididae</taxon>
        <taxon>Strongyloides</taxon>
    </lineage>
</organism>
<proteinExistence type="predicted"/>
<dbReference type="PROSITE" id="PS50181">
    <property type="entry name" value="FBOX"/>
    <property type="match status" value="1"/>
</dbReference>
<reference evidence="3" key="1">
    <citation type="submission" date="2017-02" db="UniProtKB">
        <authorList>
            <consortium name="WormBaseParasite"/>
        </authorList>
    </citation>
    <scope>IDENTIFICATION</scope>
</reference>
<keyword evidence="2" id="KW-1185">Reference proteome</keyword>